<dbReference type="SMART" id="SM00382">
    <property type="entry name" value="AAA"/>
    <property type="match status" value="1"/>
</dbReference>
<accession>A0AA45C6P7</accession>
<keyword evidence="3" id="KW-1003">Cell membrane</keyword>
<dbReference type="SUPFAM" id="SSF52540">
    <property type="entry name" value="P-loop containing nucleoside triphosphate hydrolases"/>
    <property type="match status" value="1"/>
</dbReference>
<dbReference type="InterPro" id="IPR027417">
    <property type="entry name" value="P-loop_NTPase"/>
</dbReference>
<evidence type="ECO:0000313" key="11">
    <source>
        <dbReference type="EMBL" id="PWJ92204.1"/>
    </source>
</evidence>
<keyword evidence="5 11" id="KW-0067">ATP-binding</keyword>
<evidence type="ECO:0000256" key="5">
    <source>
        <dbReference type="ARBA" id="ARBA00022840"/>
    </source>
</evidence>
<dbReference type="RefSeq" id="WP_109604926.1">
    <property type="nucleotide sequence ID" value="NZ_JAMHJO010000009.1"/>
</dbReference>
<evidence type="ECO:0000256" key="8">
    <source>
        <dbReference type="ARBA" id="ARBA00023136"/>
    </source>
</evidence>
<dbReference type="Proteomes" id="UP000245921">
    <property type="component" value="Unassembled WGS sequence"/>
</dbReference>
<evidence type="ECO:0000256" key="4">
    <source>
        <dbReference type="ARBA" id="ARBA00022741"/>
    </source>
</evidence>
<comment type="caution">
    <text evidence="11">The sequence shown here is derived from an EMBL/GenBank/DDBJ whole genome shotgun (WGS) entry which is preliminary data.</text>
</comment>
<evidence type="ECO:0000256" key="6">
    <source>
        <dbReference type="ARBA" id="ARBA00022967"/>
    </source>
</evidence>
<dbReference type="AlphaFoldDB" id="A0AA45C6P7"/>
<comment type="similarity">
    <text evidence="1">Belongs to the ABC transporter superfamily.</text>
</comment>
<protein>
    <submittedName>
        <fullName evidence="11">D-methionine transport system ATP-binding protein</fullName>
    </submittedName>
</protein>
<dbReference type="SMART" id="SM00930">
    <property type="entry name" value="NIL"/>
    <property type="match status" value="1"/>
</dbReference>
<name>A0AA45C6P7_9BACT</name>
<evidence type="ECO:0000256" key="9">
    <source>
        <dbReference type="SAM" id="Coils"/>
    </source>
</evidence>
<keyword evidence="8" id="KW-0472">Membrane</keyword>
<sequence length="332" mass="38188">MLKVKDLNLVYENKNHVLKDINFEVKNGEIFGIIGLSGAGKSSLLRTLNLLQRPTSGNIFLDEIDITTVDKKDLRNLRKKISIVFQHFNLLSTRNVFDNIALPLEIEKKDIKEIEKKVDKILEEVNLSHKKSSYPSQLSGGEKQRTAIARGMINNPEILLLDEPTSALDPQTTQKILDLILDINKRFNLSIIIVTHEMDVIKKICDKVVYLKNGSVEFFGPVHELFVEKENEIFKEFYQEINIDWSRAKQLSSKETIKLLKIVFWGKHTHEAVLDEVSKKYDVKVNILYGKIEHLKDNPYGTLIINVESENGKINDFIKELDSKVYSLEVLQ</sequence>
<dbReference type="GO" id="GO:0005524">
    <property type="term" value="F:ATP binding"/>
    <property type="evidence" value="ECO:0007669"/>
    <property type="project" value="UniProtKB-KW"/>
</dbReference>
<keyword evidence="4" id="KW-0547">Nucleotide-binding</keyword>
<feature type="coiled-coil region" evidence="9">
    <location>
        <begin position="104"/>
        <end position="131"/>
    </location>
</feature>
<keyword evidence="12" id="KW-1185">Reference proteome</keyword>
<evidence type="ECO:0000256" key="3">
    <source>
        <dbReference type="ARBA" id="ARBA00022475"/>
    </source>
</evidence>
<dbReference type="InterPro" id="IPR050086">
    <property type="entry name" value="MetN_ABC_transporter-like"/>
</dbReference>
<evidence type="ECO:0000313" key="12">
    <source>
        <dbReference type="Proteomes" id="UP000245921"/>
    </source>
</evidence>
<dbReference type="PROSITE" id="PS50893">
    <property type="entry name" value="ABC_TRANSPORTER_2"/>
    <property type="match status" value="1"/>
</dbReference>
<dbReference type="EMBL" id="QGGI01000009">
    <property type="protein sequence ID" value="PWJ92204.1"/>
    <property type="molecule type" value="Genomic_DNA"/>
</dbReference>
<dbReference type="Pfam" id="PF00005">
    <property type="entry name" value="ABC_tran"/>
    <property type="match status" value="1"/>
</dbReference>
<dbReference type="Pfam" id="PF09383">
    <property type="entry name" value="NIL"/>
    <property type="match status" value="1"/>
</dbReference>
<proteinExistence type="inferred from homology"/>
<dbReference type="FunFam" id="3.40.50.300:FF:000056">
    <property type="entry name" value="Cell division ATP-binding protein FtsE"/>
    <property type="match status" value="1"/>
</dbReference>
<keyword evidence="7" id="KW-0029">Amino-acid transport</keyword>
<dbReference type="GO" id="GO:0005886">
    <property type="term" value="C:plasma membrane"/>
    <property type="evidence" value="ECO:0007669"/>
    <property type="project" value="UniProtKB-ARBA"/>
</dbReference>
<dbReference type="InterPro" id="IPR003593">
    <property type="entry name" value="AAA+_ATPase"/>
</dbReference>
<evidence type="ECO:0000256" key="7">
    <source>
        <dbReference type="ARBA" id="ARBA00022970"/>
    </source>
</evidence>
<evidence type="ECO:0000259" key="10">
    <source>
        <dbReference type="PROSITE" id="PS50893"/>
    </source>
</evidence>
<keyword evidence="9" id="KW-0175">Coiled coil</keyword>
<dbReference type="InterPro" id="IPR018449">
    <property type="entry name" value="NIL_domain"/>
</dbReference>
<feature type="domain" description="ABC transporter" evidence="10">
    <location>
        <begin position="2"/>
        <end position="238"/>
    </location>
</feature>
<dbReference type="Gene3D" id="3.40.50.300">
    <property type="entry name" value="P-loop containing nucleotide triphosphate hydrolases"/>
    <property type="match status" value="1"/>
</dbReference>
<keyword evidence="6" id="KW-1278">Translocase</keyword>
<dbReference type="PANTHER" id="PTHR43166">
    <property type="entry name" value="AMINO ACID IMPORT ATP-BINDING PROTEIN"/>
    <property type="match status" value="1"/>
</dbReference>
<dbReference type="GO" id="GO:0016887">
    <property type="term" value="F:ATP hydrolysis activity"/>
    <property type="evidence" value="ECO:0007669"/>
    <property type="project" value="InterPro"/>
</dbReference>
<organism evidence="11 12">
    <name type="scientific">Oceanotoga teriensis</name>
    <dbReference type="NCBI Taxonomy" id="515440"/>
    <lineage>
        <taxon>Bacteria</taxon>
        <taxon>Thermotogati</taxon>
        <taxon>Thermotogota</taxon>
        <taxon>Thermotogae</taxon>
        <taxon>Petrotogales</taxon>
        <taxon>Petrotogaceae</taxon>
        <taxon>Oceanotoga</taxon>
    </lineage>
</organism>
<dbReference type="PANTHER" id="PTHR43166:SF30">
    <property type="entry name" value="METHIONINE IMPORT ATP-BINDING PROTEIN METN"/>
    <property type="match status" value="1"/>
</dbReference>
<dbReference type="InterPro" id="IPR003439">
    <property type="entry name" value="ABC_transporter-like_ATP-bd"/>
</dbReference>
<dbReference type="Gene3D" id="3.30.70.260">
    <property type="match status" value="1"/>
</dbReference>
<reference evidence="11 12" key="1">
    <citation type="submission" date="2018-05" db="EMBL/GenBank/DDBJ databases">
        <title>Genomic Encyclopedia of Type Strains, Phase IV (KMG-IV): sequencing the most valuable type-strain genomes for metagenomic binning, comparative biology and taxonomic classification.</title>
        <authorList>
            <person name="Goeker M."/>
        </authorList>
    </citation>
    <scope>NUCLEOTIDE SEQUENCE [LARGE SCALE GENOMIC DNA]</scope>
    <source>
        <strain evidence="11 12">DSM 24906</strain>
    </source>
</reference>
<gene>
    <name evidence="11" type="ORF">C7380_10987</name>
</gene>
<evidence type="ECO:0000256" key="1">
    <source>
        <dbReference type="ARBA" id="ARBA00005417"/>
    </source>
</evidence>
<evidence type="ECO:0000256" key="2">
    <source>
        <dbReference type="ARBA" id="ARBA00022448"/>
    </source>
</evidence>
<keyword evidence="2" id="KW-0813">Transport</keyword>
<dbReference type="SUPFAM" id="SSF55021">
    <property type="entry name" value="ACT-like"/>
    <property type="match status" value="1"/>
</dbReference>
<dbReference type="GO" id="GO:0006865">
    <property type="term" value="P:amino acid transport"/>
    <property type="evidence" value="ECO:0007669"/>
    <property type="project" value="UniProtKB-KW"/>
</dbReference>
<dbReference type="InterPro" id="IPR045865">
    <property type="entry name" value="ACT-like_dom_sf"/>
</dbReference>